<evidence type="ECO:0000256" key="5">
    <source>
        <dbReference type="ARBA" id="ARBA00022982"/>
    </source>
</evidence>
<dbReference type="EMBL" id="NRRU01000087">
    <property type="protein sequence ID" value="MBK1714935.1"/>
    <property type="molecule type" value="Genomic_DNA"/>
</dbReference>
<evidence type="ECO:0000259" key="8">
    <source>
        <dbReference type="Pfam" id="PF00127"/>
    </source>
</evidence>
<accession>A0ABS1E0G0</accession>
<evidence type="ECO:0000256" key="2">
    <source>
        <dbReference type="ARBA" id="ARBA00022448"/>
    </source>
</evidence>
<dbReference type="InterPro" id="IPR008972">
    <property type="entry name" value="Cupredoxin"/>
</dbReference>
<reference evidence="9" key="1">
    <citation type="submission" date="2017-08" db="EMBL/GenBank/DDBJ databases">
        <authorList>
            <person name="Imhoff J.F."/>
            <person name="Rahn T."/>
            <person name="Kuenzel S."/>
            <person name="Neulinger S.C."/>
        </authorList>
    </citation>
    <scope>NUCLEOTIDE SEQUENCE</scope>
    <source>
        <strain evidence="9">IM 151</strain>
    </source>
</reference>
<dbReference type="InterPro" id="IPR050845">
    <property type="entry name" value="Cu-binding_ET"/>
</dbReference>
<dbReference type="Proteomes" id="UP001041814">
    <property type="component" value="Unassembled WGS sequence"/>
</dbReference>
<feature type="chain" id="PRO_5046470264" description="Blue (type 1) copper domain-containing protein" evidence="7">
    <location>
        <begin position="28"/>
        <end position="170"/>
    </location>
</feature>
<dbReference type="Pfam" id="PF00127">
    <property type="entry name" value="Copper-bind"/>
    <property type="match status" value="1"/>
</dbReference>
<dbReference type="Gene3D" id="2.60.40.420">
    <property type="entry name" value="Cupredoxins - blue copper proteins"/>
    <property type="match status" value="1"/>
</dbReference>
<dbReference type="PANTHER" id="PTHR38439">
    <property type="entry name" value="AURACYANIN-B"/>
    <property type="match status" value="1"/>
</dbReference>
<feature type="signal peptide" evidence="7">
    <location>
        <begin position="1"/>
        <end position="27"/>
    </location>
</feature>
<keyword evidence="2" id="KW-0813">Transport</keyword>
<feature type="domain" description="Blue (type 1) copper" evidence="8">
    <location>
        <begin position="64"/>
        <end position="169"/>
    </location>
</feature>
<name>A0ABS1E0G0_RUBGE</name>
<keyword evidence="7" id="KW-0732">Signal</keyword>
<evidence type="ECO:0000256" key="4">
    <source>
        <dbReference type="ARBA" id="ARBA00022764"/>
    </source>
</evidence>
<evidence type="ECO:0000256" key="7">
    <source>
        <dbReference type="SAM" id="SignalP"/>
    </source>
</evidence>
<comment type="subcellular location">
    <subcellularLocation>
        <location evidence="1">Periplasm</location>
    </subcellularLocation>
</comment>
<evidence type="ECO:0000256" key="1">
    <source>
        <dbReference type="ARBA" id="ARBA00004418"/>
    </source>
</evidence>
<evidence type="ECO:0000256" key="6">
    <source>
        <dbReference type="ARBA" id="ARBA00023008"/>
    </source>
</evidence>
<proteinExistence type="predicted"/>
<keyword evidence="6" id="KW-0186">Copper</keyword>
<evidence type="ECO:0000313" key="9">
    <source>
        <dbReference type="EMBL" id="MBK1714935.1"/>
    </source>
</evidence>
<dbReference type="PANTHER" id="PTHR38439:SF3">
    <property type="entry name" value="COPPER-RESISTANT CUPROPROTEIN COPI"/>
    <property type="match status" value="1"/>
</dbReference>
<dbReference type="InterPro" id="IPR028871">
    <property type="entry name" value="BlueCu_1_BS"/>
</dbReference>
<keyword evidence="10" id="KW-1185">Reference proteome</keyword>
<dbReference type="SUPFAM" id="SSF49503">
    <property type="entry name" value="Cupredoxins"/>
    <property type="match status" value="1"/>
</dbReference>
<dbReference type="CDD" id="cd04211">
    <property type="entry name" value="Cupredoxin_like_2"/>
    <property type="match status" value="1"/>
</dbReference>
<keyword evidence="5" id="KW-0249">Electron transport</keyword>
<keyword evidence="3" id="KW-0479">Metal-binding</keyword>
<keyword evidence="4" id="KW-0574">Periplasm</keyword>
<dbReference type="PROSITE" id="PS00196">
    <property type="entry name" value="COPPER_BLUE"/>
    <property type="match status" value="1"/>
</dbReference>
<evidence type="ECO:0000256" key="3">
    <source>
        <dbReference type="ARBA" id="ARBA00022723"/>
    </source>
</evidence>
<sequence length="170" mass="18259">MHPSHLRAPAVAAALCALAFFQLPALAHGDGAHGVEPAPAYDAAKVKDTPFGRQGDPKQVTRSLIVDMSEMRFAPAVINVKRGETVRLNVRNKGQVLHELVLGTPEDFKQHAAAMRAMPGMVHAAPQMVHVEPGHHGEIVWQFTQAGEIAFACLLPGHFEAGMVGKVVVR</sequence>
<organism evidence="9 10">
    <name type="scientific">Rubrivivax gelatinosus</name>
    <name type="common">Rhodocyclus gelatinosus</name>
    <name type="synonym">Rhodopseudomonas gelatinosa</name>
    <dbReference type="NCBI Taxonomy" id="28068"/>
    <lineage>
        <taxon>Bacteria</taxon>
        <taxon>Pseudomonadati</taxon>
        <taxon>Pseudomonadota</taxon>
        <taxon>Betaproteobacteria</taxon>
        <taxon>Burkholderiales</taxon>
        <taxon>Sphaerotilaceae</taxon>
        <taxon>Rubrivivax</taxon>
    </lineage>
</organism>
<protein>
    <recommendedName>
        <fullName evidence="8">Blue (type 1) copper domain-containing protein</fullName>
    </recommendedName>
</protein>
<evidence type="ECO:0000313" key="10">
    <source>
        <dbReference type="Proteomes" id="UP001041814"/>
    </source>
</evidence>
<reference evidence="9" key="2">
    <citation type="journal article" date="2020" name="Microorganisms">
        <title>Osmotic Adaptation and Compatible Solute Biosynthesis of Phototrophic Bacteria as Revealed from Genome Analyses.</title>
        <authorList>
            <person name="Imhoff J.F."/>
            <person name="Rahn T."/>
            <person name="Kunzel S."/>
            <person name="Keller A."/>
            <person name="Neulinger S.C."/>
        </authorList>
    </citation>
    <scope>NUCLEOTIDE SEQUENCE</scope>
    <source>
        <strain evidence="9">IM 151</strain>
    </source>
</reference>
<gene>
    <name evidence="9" type="ORF">CKO43_19420</name>
</gene>
<comment type="caution">
    <text evidence="9">The sequence shown here is derived from an EMBL/GenBank/DDBJ whole genome shotgun (WGS) entry which is preliminary data.</text>
</comment>
<dbReference type="RefSeq" id="WP_200379673.1">
    <property type="nucleotide sequence ID" value="NZ_NRRU01000087.1"/>
</dbReference>
<dbReference type="InterPro" id="IPR000923">
    <property type="entry name" value="BlueCu_1"/>
</dbReference>